<dbReference type="InterPro" id="IPR011697">
    <property type="entry name" value="Peptidase_C26"/>
</dbReference>
<proteinExistence type="predicted"/>
<gene>
    <name evidence="1" type="ORF">SAMN02910406_03139</name>
</gene>
<dbReference type="PANTHER" id="PTHR43235">
    <property type="entry name" value="GLUTAMINE AMIDOTRANSFERASE PB2B2.05-RELATED"/>
    <property type="match status" value="1"/>
</dbReference>
<dbReference type="RefSeq" id="WP_074962939.1">
    <property type="nucleotide sequence ID" value="NZ_FOKQ01000036.1"/>
</dbReference>
<evidence type="ECO:0000313" key="1">
    <source>
        <dbReference type="EMBL" id="SFD11613.1"/>
    </source>
</evidence>
<name>A0A1I1PX98_RUMAL</name>
<dbReference type="GO" id="GO:0005829">
    <property type="term" value="C:cytosol"/>
    <property type="evidence" value="ECO:0007669"/>
    <property type="project" value="TreeGrafter"/>
</dbReference>
<accession>A0A1I1PX98</accession>
<dbReference type="InterPro" id="IPR029062">
    <property type="entry name" value="Class_I_gatase-like"/>
</dbReference>
<reference evidence="1 2" key="1">
    <citation type="submission" date="2016-10" db="EMBL/GenBank/DDBJ databases">
        <authorList>
            <person name="de Groot N.N."/>
        </authorList>
    </citation>
    <scope>NUCLEOTIDE SEQUENCE [LARGE SCALE GENOMIC DNA]</scope>
    <source>
        <strain evidence="1 2">AR67</strain>
    </source>
</reference>
<keyword evidence="1" id="KW-0315">Glutamine amidotransferase</keyword>
<protein>
    <submittedName>
        <fullName evidence="1">Putative glutamine amidotransferase</fullName>
    </submittedName>
</protein>
<dbReference type="InterPro" id="IPR044668">
    <property type="entry name" value="PuuD-like"/>
</dbReference>
<dbReference type="SUPFAM" id="SSF52317">
    <property type="entry name" value="Class I glutamine amidotransferase-like"/>
    <property type="match status" value="1"/>
</dbReference>
<dbReference type="GO" id="GO:0033969">
    <property type="term" value="F:gamma-glutamyl-gamma-aminobutyrate hydrolase activity"/>
    <property type="evidence" value="ECO:0007669"/>
    <property type="project" value="TreeGrafter"/>
</dbReference>
<keyword evidence="1" id="KW-0808">Transferase</keyword>
<dbReference type="GO" id="GO:0016740">
    <property type="term" value="F:transferase activity"/>
    <property type="evidence" value="ECO:0007669"/>
    <property type="project" value="UniProtKB-KW"/>
</dbReference>
<evidence type="ECO:0000313" key="2">
    <source>
        <dbReference type="Proteomes" id="UP000182192"/>
    </source>
</evidence>
<dbReference type="EMBL" id="FOKQ01000036">
    <property type="protein sequence ID" value="SFD11613.1"/>
    <property type="molecule type" value="Genomic_DNA"/>
</dbReference>
<dbReference type="OrthoDB" id="9813383at2"/>
<dbReference type="PANTHER" id="PTHR43235:SF1">
    <property type="entry name" value="GLUTAMINE AMIDOTRANSFERASE PB2B2.05-RELATED"/>
    <property type="match status" value="1"/>
</dbReference>
<sequence>MKKIPIIGIIPLIDYSKDSYWMVPGYVNGLKQAGALPVILPTIKTDTEAEMLADMCDGFLFTGGQDVDPAIYSEKKSELCGECCPERDVMEKLLLETSMKRNKPILGICRGIQFINAVLGGTLWQDIPKQFSDKLTHCQKPPYDIPVHDVSILNDTPLYELLKKECISVNSYHHQGVRELSPKLKCMARSPDGLIEAVYSPEYKFLWAVQWHPEFSYEKDENSLLIFKEFVSCCSA</sequence>
<dbReference type="PROSITE" id="PS51273">
    <property type="entry name" value="GATASE_TYPE_1"/>
    <property type="match status" value="1"/>
</dbReference>
<dbReference type="Pfam" id="PF07722">
    <property type="entry name" value="Peptidase_C26"/>
    <property type="match status" value="1"/>
</dbReference>
<dbReference type="CDD" id="cd01745">
    <property type="entry name" value="GATase1_2"/>
    <property type="match status" value="1"/>
</dbReference>
<dbReference type="AlphaFoldDB" id="A0A1I1PX98"/>
<dbReference type="Gene3D" id="3.40.50.880">
    <property type="match status" value="1"/>
</dbReference>
<organism evidence="1 2">
    <name type="scientific">Ruminococcus albus</name>
    <dbReference type="NCBI Taxonomy" id="1264"/>
    <lineage>
        <taxon>Bacteria</taxon>
        <taxon>Bacillati</taxon>
        <taxon>Bacillota</taxon>
        <taxon>Clostridia</taxon>
        <taxon>Eubacteriales</taxon>
        <taxon>Oscillospiraceae</taxon>
        <taxon>Ruminococcus</taxon>
    </lineage>
</organism>
<dbReference type="Proteomes" id="UP000182192">
    <property type="component" value="Unassembled WGS sequence"/>
</dbReference>
<dbReference type="GO" id="GO:0006598">
    <property type="term" value="P:polyamine catabolic process"/>
    <property type="evidence" value="ECO:0007669"/>
    <property type="project" value="TreeGrafter"/>
</dbReference>